<reference evidence="2" key="1">
    <citation type="submission" date="2016-10" db="EMBL/GenBank/DDBJ databases">
        <authorList>
            <person name="Varghese N."/>
            <person name="Submissions S."/>
        </authorList>
    </citation>
    <scope>NUCLEOTIDE SEQUENCE [LARGE SCALE GENOMIC DNA]</scope>
    <source>
        <strain evidence="2">CGMCC 1.10971</strain>
    </source>
</reference>
<dbReference type="InterPro" id="IPR013078">
    <property type="entry name" value="His_Pase_superF_clade-1"/>
</dbReference>
<dbReference type="EMBL" id="FOOU01000011">
    <property type="protein sequence ID" value="SFG69443.1"/>
    <property type="molecule type" value="Genomic_DNA"/>
</dbReference>
<keyword evidence="2" id="KW-1185">Reference proteome</keyword>
<protein>
    <submittedName>
        <fullName evidence="1">Phosphohistidine phosphatase</fullName>
    </submittedName>
</protein>
<evidence type="ECO:0000313" key="2">
    <source>
        <dbReference type="Proteomes" id="UP000198623"/>
    </source>
</evidence>
<accession>A0A1I2TXE3</accession>
<dbReference type="OrthoDB" id="9810154at2"/>
<dbReference type="InterPro" id="IPR029033">
    <property type="entry name" value="His_PPase_superfam"/>
</dbReference>
<dbReference type="AlphaFoldDB" id="A0A1I2TXE3"/>
<dbReference type="RefSeq" id="WP_090728940.1">
    <property type="nucleotide sequence ID" value="NZ_FOOU01000011.1"/>
</dbReference>
<dbReference type="SUPFAM" id="SSF53254">
    <property type="entry name" value="Phosphoglycerate mutase-like"/>
    <property type="match status" value="1"/>
</dbReference>
<sequence>MRTITLIRHAKSSWKNPDIEDFNRPLNKRGKRDLPAMAERLKNAGLTPDKCLSSGATRAFLTAKATSKRLPNRPLIEVIPELYDSCMETLLDVLQRHSDKDHHVMVFGHNPGLQRLGEYLSAEQIPNLPTCGVMHIHLGVTCWSELSEGCGTLEWFDYPKLHQKVTKKQAQK</sequence>
<gene>
    <name evidence="1" type="ORF">SAMN05216175_11170</name>
</gene>
<dbReference type="Proteomes" id="UP000198623">
    <property type="component" value="Unassembled WGS sequence"/>
</dbReference>
<proteinExistence type="predicted"/>
<dbReference type="PANTHER" id="PTHR47623:SF1">
    <property type="entry name" value="OS09G0287300 PROTEIN"/>
    <property type="match status" value="1"/>
</dbReference>
<evidence type="ECO:0000313" key="1">
    <source>
        <dbReference type="EMBL" id="SFG69443.1"/>
    </source>
</evidence>
<organism evidence="1 2">
    <name type="scientific">Neptunomonas qingdaonensis</name>
    <dbReference type="NCBI Taxonomy" id="1045558"/>
    <lineage>
        <taxon>Bacteria</taxon>
        <taxon>Pseudomonadati</taxon>
        <taxon>Pseudomonadota</taxon>
        <taxon>Gammaproteobacteria</taxon>
        <taxon>Oceanospirillales</taxon>
        <taxon>Oceanospirillaceae</taxon>
        <taxon>Neptunomonas</taxon>
    </lineage>
</organism>
<dbReference type="Pfam" id="PF00300">
    <property type="entry name" value="His_Phos_1"/>
    <property type="match status" value="1"/>
</dbReference>
<name>A0A1I2TXE3_9GAMM</name>
<dbReference type="PANTHER" id="PTHR47623">
    <property type="entry name" value="OS09G0287300 PROTEIN"/>
    <property type="match status" value="1"/>
</dbReference>
<dbReference type="CDD" id="cd07067">
    <property type="entry name" value="HP_PGM_like"/>
    <property type="match status" value="1"/>
</dbReference>
<dbReference type="STRING" id="1045558.SAMN05216175_11170"/>
<dbReference type="Gene3D" id="3.40.50.1240">
    <property type="entry name" value="Phosphoglycerate mutase-like"/>
    <property type="match status" value="1"/>
</dbReference>